<feature type="region of interest" description="Disordered" evidence="1">
    <location>
        <begin position="1"/>
        <end position="21"/>
    </location>
</feature>
<protein>
    <submittedName>
        <fullName evidence="2">Uncharacterized protein</fullName>
    </submittedName>
</protein>
<evidence type="ECO:0000256" key="1">
    <source>
        <dbReference type="SAM" id="MobiDB-lite"/>
    </source>
</evidence>
<reference evidence="2 3" key="1">
    <citation type="submission" date="2019-03" db="EMBL/GenBank/DDBJ databases">
        <title>Single cell metagenomics reveals metabolic interactions within the superorganism composed of flagellate Streblomastix strix and complex community of Bacteroidetes bacteria on its surface.</title>
        <authorList>
            <person name="Treitli S.C."/>
            <person name="Kolisko M."/>
            <person name="Husnik F."/>
            <person name="Keeling P."/>
            <person name="Hampl V."/>
        </authorList>
    </citation>
    <scope>NUCLEOTIDE SEQUENCE [LARGE SCALE GENOMIC DNA]</scope>
    <source>
        <strain evidence="2">ST1C</strain>
    </source>
</reference>
<dbReference type="Proteomes" id="UP000324800">
    <property type="component" value="Unassembled WGS sequence"/>
</dbReference>
<dbReference type="AlphaFoldDB" id="A0A5J4WUG1"/>
<evidence type="ECO:0000313" key="2">
    <source>
        <dbReference type="EMBL" id="KAA6398433.1"/>
    </source>
</evidence>
<evidence type="ECO:0000313" key="3">
    <source>
        <dbReference type="Proteomes" id="UP000324800"/>
    </source>
</evidence>
<sequence length="493" mass="56365">MSEVWTTYEKEDSKGMTQTEEVQAGEPLKERLINRLNMQKMIGAKVLVVMVAQPMTKHKGSQEKLEWLCSVSMEESNTNRNVNFKEGQEKELRGGVVGKWRKISDCKMLNEETVKTHFKMDGVRQVMESMQAAENIFWVDKEPCYFLQRAKAGDQRDQVKMEYESIFLYRRYSAYGLGQVKAWKVYFLCDEFLGGVGLAISGGQELDNCEEEIRVSGMGLEFGRKGDLHPMLKQGQLRRSIKNWMNGAKFFEDIIRGCVFTSECDQQVEDRIIEGGELVRQVLLDEEDQRRFDQVVKESQRKLAIEVRLSRDSDDIDNGCQQTRSGCNDVRNLGDGLNSMGGGRCVVQLNELALLKLARIDCGTKGNRETMASQEGDVLDCQQDQGVLEEFRNRTLDEAYIWVRQSNRGLIKQIGEKQGLLNRLTCSRQSDEGAGVESVDRWLRDQVEQAVENVFSPIWTEFNLYLHPPIEKIMMGEMGVVEVEDLRVGTHIS</sequence>
<proteinExistence type="predicted"/>
<name>A0A5J4WUG1_9EUKA</name>
<gene>
    <name evidence="2" type="ORF">EZS28_006038</name>
</gene>
<dbReference type="EMBL" id="SNRW01000956">
    <property type="protein sequence ID" value="KAA6398433.1"/>
    <property type="molecule type" value="Genomic_DNA"/>
</dbReference>
<organism evidence="2 3">
    <name type="scientific">Streblomastix strix</name>
    <dbReference type="NCBI Taxonomy" id="222440"/>
    <lineage>
        <taxon>Eukaryota</taxon>
        <taxon>Metamonada</taxon>
        <taxon>Preaxostyla</taxon>
        <taxon>Oxymonadida</taxon>
        <taxon>Streblomastigidae</taxon>
        <taxon>Streblomastix</taxon>
    </lineage>
</organism>
<comment type="caution">
    <text evidence="2">The sequence shown here is derived from an EMBL/GenBank/DDBJ whole genome shotgun (WGS) entry which is preliminary data.</text>
</comment>
<accession>A0A5J4WUG1</accession>